<reference evidence="1" key="1">
    <citation type="submission" date="2022-10" db="EMBL/GenBank/DDBJ databases">
        <title>Genome Sequence of Xylaria curta.</title>
        <authorList>
            <person name="Buettner E."/>
        </authorList>
    </citation>
    <scope>NUCLEOTIDE SEQUENCE</scope>
    <source>
        <strain evidence="1">Babe10</strain>
    </source>
</reference>
<evidence type="ECO:0000313" key="1">
    <source>
        <dbReference type="EMBL" id="KAJ2981164.1"/>
    </source>
</evidence>
<comment type="caution">
    <text evidence="1">The sequence shown here is derived from an EMBL/GenBank/DDBJ whole genome shotgun (WGS) entry which is preliminary data.</text>
</comment>
<evidence type="ECO:0000313" key="2">
    <source>
        <dbReference type="Proteomes" id="UP001143856"/>
    </source>
</evidence>
<proteinExistence type="predicted"/>
<gene>
    <name evidence="1" type="ORF">NUW58_g6758</name>
</gene>
<protein>
    <submittedName>
        <fullName evidence="1">Uncharacterized protein</fullName>
    </submittedName>
</protein>
<name>A0ACC1NQ07_9PEZI</name>
<dbReference type="EMBL" id="JAPDGR010001595">
    <property type="protein sequence ID" value="KAJ2981164.1"/>
    <property type="molecule type" value="Genomic_DNA"/>
</dbReference>
<organism evidence="1 2">
    <name type="scientific">Xylaria curta</name>
    <dbReference type="NCBI Taxonomy" id="42375"/>
    <lineage>
        <taxon>Eukaryota</taxon>
        <taxon>Fungi</taxon>
        <taxon>Dikarya</taxon>
        <taxon>Ascomycota</taxon>
        <taxon>Pezizomycotina</taxon>
        <taxon>Sordariomycetes</taxon>
        <taxon>Xylariomycetidae</taxon>
        <taxon>Xylariales</taxon>
        <taxon>Xylariaceae</taxon>
        <taxon>Xylaria</taxon>
    </lineage>
</organism>
<sequence>MQENSPPGPPSRPRASVPTSSTTTPLIDERVASEWNVPAHWQLTAQLVFGGRAGEPGPKDHLPLEETFKVAGV</sequence>
<dbReference type="Proteomes" id="UP001143856">
    <property type="component" value="Unassembled WGS sequence"/>
</dbReference>
<accession>A0ACC1NQ07</accession>
<keyword evidence="2" id="KW-1185">Reference proteome</keyword>